<evidence type="ECO:0000313" key="2">
    <source>
        <dbReference type="EMBL" id="GAI78617.1"/>
    </source>
</evidence>
<feature type="domain" description="Opine dehydrogenase" evidence="1">
    <location>
        <begin position="1"/>
        <end position="110"/>
    </location>
</feature>
<feature type="non-terminal residue" evidence="2">
    <location>
        <position position="1"/>
    </location>
</feature>
<organism evidence="2">
    <name type="scientific">marine sediment metagenome</name>
    <dbReference type="NCBI Taxonomy" id="412755"/>
    <lineage>
        <taxon>unclassified sequences</taxon>
        <taxon>metagenomes</taxon>
        <taxon>ecological metagenomes</taxon>
    </lineage>
</organism>
<gene>
    <name evidence="2" type="ORF">S12H4_18740</name>
</gene>
<dbReference type="AlphaFoldDB" id="X1RCZ6"/>
<accession>X1RCZ6</accession>
<dbReference type="GO" id="GO:0016491">
    <property type="term" value="F:oxidoreductase activity"/>
    <property type="evidence" value="ECO:0007669"/>
    <property type="project" value="InterPro"/>
</dbReference>
<sequence length="144" mass="16041">GWIEHTRGQFMIYRDAATPAVGEVVDAIRDERDAVTEGFDLLSIPDPPFYERIKNAQWPKDPCETGPPDLQHRYISEDIPYGLVPLTYLGDLLNVPTPVCDAIIELSSKVNRVNYWEEGLTLESLGLKLQTPGEILSLVNSGST</sequence>
<comment type="caution">
    <text evidence="2">The sequence shown here is derived from an EMBL/GenBank/DDBJ whole genome shotgun (WGS) entry which is preliminary data.</text>
</comment>
<dbReference type="EMBL" id="BARW01009289">
    <property type="protein sequence ID" value="GAI78617.1"/>
    <property type="molecule type" value="Genomic_DNA"/>
</dbReference>
<dbReference type="InterPro" id="IPR003421">
    <property type="entry name" value="Opine_DH"/>
</dbReference>
<dbReference type="Pfam" id="PF02317">
    <property type="entry name" value="Octopine_DH"/>
    <property type="match status" value="1"/>
</dbReference>
<protein>
    <recommendedName>
        <fullName evidence="1">Opine dehydrogenase domain-containing protein</fullName>
    </recommendedName>
</protein>
<dbReference type="SUPFAM" id="SSF48179">
    <property type="entry name" value="6-phosphogluconate dehydrogenase C-terminal domain-like"/>
    <property type="match status" value="1"/>
</dbReference>
<proteinExistence type="predicted"/>
<dbReference type="InterPro" id="IPR013328">
    <property type="entry name" value="6PGD_dom2"/>
</dbReference>
<name>X1RCZ6_9ZZZZ</name>
<evidence type="ECO:0000259" key="1">
    <source>
        <dbReference type="Pfam" id="PF02317"/>
    </source>
</evidence>
<dbReference type="Gene3D" id="1.10.1040.10">
    <property type="entry name" value="N-(1-d-carboxylethyl)-l-norvaline Dehydrogenase, domain 2"/>
    <property type="match status" value="1"/>
</dbReference>
<dbReference type="InterPro" id="IPR008927">
    <property type="entry name" value="6-PGluconate_DH-like_C_sf"/>
</dbReference>
<reference evidence="2" key="1">
    <citation type="journal article" date="2014" name="Front. Microbiol.">
        <title>High frequency of phylogenetically diverse reductive dehalogenase-homologous genes in deep subseafloor sedimentary metagenomes.</title>
        <authorList>
            <person name="Kawai M."/>
            <person name="Futagami T."/>
            <person name="Toyoda A."/>
            <person name="Takaki Y."/>
            <person name="Nishi S."/>
            <person name="Hori S."/>
            <person name="Arai W."/>
            <person name="Tsubouchi T."/>
            <person name="Morono Y."/>
            <person name="Uchiyama I."/>
            <person name="Ito T."/>
            <person name="Fujiyama A."/>
            <person name="Inagaki F."/>
            <person name="Takami H."/>
        </authorList>
    </citation>
    <scope>NUCLEOTIDE SEQUENCE</scope>
    <source>
        <strain evidence="2">Expedition CK06-06</strain>
    </source>
</reference>